<organism evidence="2 3">
    <name type="scientific">Aureimonas jatrophae</name>
    <dbReference type="NCBI Taxonomy" id="1166073"/>
    <lineage>
        <taxon>Bacteria</taxon>
        <taxon>Pseudomonadati</taxon>
        <taxon>Pseudomonadota</taxon>
        <taxon>Alphaproteobacteria</taxon>
        <taxon>Hyphomicrobiales</taxon>
        <taxon>Aurantimonadaceae</taxon>
        <taxon>Aureimonas</taxon>
    </lineage>
</organism>
<evidence type="ECO:0000313" key="2">
    <source>
        <dbReference type="EMBL" id="SDO39328.1"/>
    </source>
</evidence>
<evidence type="ECO:0000313" key="3">
    <source>
        <dbReference type="Proteomes" id="UP000198793"/>
    </source>
</evidence>
<protein>
    <submittedName>
        <fullName evidence="2">Predicted N-acetyltransferase YhbS</fullName>
    </submittedName>
</protein>
<evidence type="ECO:0000259" key="1">
    <source>
        <dbReference type="PROSITE" id="PS51186"/>
    </source>
</evidence>
<proteinExistence type="predicted"/>
<name>A0A1H0J694_9HYPH</name>
<dbReference type="Pfam" id="PF13508">
    <property type="entry name" value="Acetyltransf_7"/>
    <property type="match status" value="1"/>
</dbReference>
<dbReference type="AlphaFoldDB" id="A0A1H0J694"/>
<gene>
    <name evidence="2" type="ORF">SAMN05192530_10625</name>
</gene>
<dbReference type="SUPFAM" id="SSF55729">
    <property type="entry name" value="Acyl-CoA N-acyltransferases (Nat)"/>
    <property type="match status" value="1"/>
</dbReference>
<dbReference type="GO" id="GO:0016747">
    <property type="term" value="F:acyltransferase activity, transferring groups other than amino-acyl groups"/>
    <property type="evidence" value="ECO:0007669"/>
    <property type="project" value="InterPro"/>
</dbReference>
<dbReference type="PROSITE" id="PS51186">
    <property type="entry name" value="GNAT"/>
    <property type="match status" value="1"/>
</dbReference>
<dbReference type="InterPro" id="IPR016181">
    <property type="entry name" value="Acyl_CoA_acyltransferase"/>
</dbReference>
<sequence length="188" mass="19945">MSALALPLDVSLQPFHTLIRTERAEDVAAREALLDAAMGPGRTRKSSEAIRRGRLPADGLALVSETTDGVLAGSVRLWHVAAGERDGAPVDALLLGPLAVAGRFEGLGIGSQLMRRAIAEAAWRGHRAIVLVGDAPYYERFGFRAEPAADLVMPGPFERHRLLALELATDALRGARGLIRASGQVAVV</sequence>
<reference evidence="2 3" key="1">
    <citation type="submission" date="2016-10" db="EMBL/GenBank/DDBJ databases">
        <authorList>
            <person name="de Groot N.N."/>
        </authorList>
    </citation>
    <scope>NUCLEOTIDE SEQUENCE [LARGE SCALE GENOMIC DNA]</scope>
    <source>
        <strain evidence="3">L7-484,KACC 16230,DSM 25025</strain>
    </source>
</reference>
<accession>A0A1H0J694</accession>
<dbReference type="Proteomes" id="UP000198793">
    <property type="component" value="Unassembled WGS sequence"/>
</dbReference>
<keyword evidence="3" id="KW-1185">Reference proteome</keyword>
<dbReference type="Gene3D" id="3.40.630.30">
    <property type="match status" value="1"/>
</dbReference>
<feature type="domain" description="N-acetyltransferase" evidence="1">
    <location>
        <begin position="17"/>
        <end position="168"/>
    </location>
</feature>
<dbReference type="OrthoDB" id="9815099at2"/>
<dbReference type="EMBL" id="FNIT01000006">
    <property type="protein sequence ID" value="SDO39328.1"/>
    <property type="molecule type" value="Genomic_DNA"/>
</dbReference>
<dbReference type="STRING" id="1166073.SAMN05192530_10625"/>
<keyword evidence="2" id="KW-0808">Transferase</keyword>
<dbReference type="InterPro" id="IPR000182">
    <property type="entry name" value="GNAT_dom"/>
</dbReference>
<dbReference type="RefSeq" id="WP_090674200.1">
    <property type="nucleotide sequence ID" value="NZ_FNIT01000006.1"/>
</dbReference>
<dbReference type="CDD" id="cd04301">
    <property type="entry name" value="NAT_SF"/>
    <property type="match status" value="1"/>
</dbReference>